<dbReference type="Proteomes" id="UP001165186">
    <property type="component" value="Unassembled WGS sequence"/>
</dbReference>
<dbReference type="EMBL" id="BSXG01000019">
    <property type="protein sequence ID" value="GME25367.1"/>
    <property type="molecule type" value="Genomic_DNA"/>
</dbReference>
<name>A0ACB5RXY0_9PEZI</name>
<comment type="caution">
    <text evidence="1">The sequence shown here is derived from an EMBL/GenBank/DDBJ whole genome shotgun (WGS) entry which is preliminary data.</text>
</comment>
<evidence type="ECO:0000313" key="1">
    <source>
        <dbReference type="EMBL" id="GME25367.1"/>
    </source>
</evidence>
<gene>
    <name evidence="1" type="primary">g602</name>
    <name evidence="1" type="ORF">NpPPO83_00000602</name>
</gene>
<reference evidence="1" key="1">
    <citation type="submission" date="2024-09" db="EMBL/GenBank/DDBJ databases">
        <title>Draft Genome Sequences of Neofusicoccum parvum.</title>
        <authorList>
            <person name="Ashida A."/>
            <person name="Camagna M."/>
            <person name="Tanaka A."/>
            <person name="Takemoto D."/>
        </authorList>
    </citation>
    <scope>NUCLEOTIDE SEQUENCE</scope>
    <source>
        <strain evidence="1">PPO83</strain>
    </source>
</reference>
<sequence length="367" mass="38731">MAVTSIDGGGAGPLTTIFTTPDFCASSAWSNYATPALSSSICMPNGWSEYWNWREGFYSPAICPYDYTRACTIPVDSATGISLGGPLSSGETGHICCPTGYTCFPGDPWTEPWPYSKCQSTGSSTYTASNEITPSFLTTTMPLVYAIQVRWQSSDLSNLETNPTVFGQTYTPTASASAAARTTASAATATASTTDSDDDDDDDGIDDFDDLSTGAKVGVVAGATVGLVLVVLGVYLFWRRRSKKHHFNKDSPDGMKPGTPYEPLSEDHLAVPGEGQNGIALGHSPVSPLSPATSAYSPQVSSHTLGASLASEMPASTAYAAELPASHVQPVEMPSSNAIIAELPGDYSFEQRSKGTDVKLEEKRDFT</sequence>
<evidence type="ECO:0000313" key="2">
    <source>
        <dbReference type="Proteomes" id="UP001165186"/>
    </source>
</evidence>
<protein>
    <submittedName>
        <fullName evidence="1">Cg16707-like protein</fullName>
    </submittedName>
</protein>
<accession>A0ACB5RXY0</accession>
<organism evidence="1 2">
    <name type="scientific">Neofusicoccum parvum</name>
    <dbReference type="NCBI Taxonomy" id="310453"/>
    <lineage>
        <taxon>Eukaryota</taxon>
        <taxon>Fungi</taxon>
        <taxon>Dikarya</taxon>
        <taxon>Ascomycota</taxon>
        <taxon>Pezizomycotina</taxon>
        <taxon>Dothideomycetes</taxon>
        <taxon>Dothideomycetes incertae sedis</taxon>
        <taxon>Botryosphaeriales</taxon>
        <taxon>Botryosphaeriaceae</taxon>
        <taxon>Neofusicoccum</taxon>
    </lineage>
</organism>
<keyword evidence="2" id="KW-1185">Reference proteome</keyword>
<proteinExistence type="predicted"/>